<evidence type="ECO:0000313" key="2">
    <source>
        <dbReference type="Proteomes" id="UP000235145"/>
    </source>
</evidence>
<evidence type="ECO:0000313" key="1">
    <source>
        <dbReference type="EMBL" id="KAJ0202347.1"/>
    </source>
</evidence>
<accession>A0A9R1VCH2</accession>
<dbReference type="InterPro" id="IPR036691">
    <property type="entry name" value="Endo/exonu/phosph_ase_sf"/>
</dbReference>
<dbReference type="AlphaFoldDB" id="A0A9R1VCH2"/>
<keyword evidence="2" id="KW-1185">Reference proteome</keyword>
<protein>
    <recommendedName>
        <fullName evidence="3">Endonuclease/exonuclease/phosphatase domain-containing protein</fullName>
    </recommendedName>
</protein>
<evidence type="ECO:0008006" key="3">
    <source>
        <dbReference type="Google" id="ProtNLM"/>
    </source>
</evidence>
<name>A0A9R1VCH2_LACSA</name>
<comment type="caution">
    <text evidence="1">The sequence shown here is derived from an EMBL/GenBank/DDBJ whole genome shotgun (WGS) entry which is preliminary data.</text>
</comment>
<dbReference type="Gene3D" id="3.60.10.10">
    <property type="entry name" value="Endonuclease/exonuclease/phosphatase"/>
    <property type="match status" value="1"/>
</dbReference>
<sequence>MKILTINSRGVGCEVKREWIKTLRIKNHVLLLGIQEIKALEFRGKLDKVVWGSSAFLCETDPSTFKCYVTIKGQNFLAIKGTWITSNVTYAFINVYAPNDPTRRKSLWSNLENVIDSNDNIRWVVFKDFNELTRELGLYFALPLHNTSINSSLLWLLDDELEGVVKEGWVCSTCSGIFSSLSPLHVVAGKLKNTKEKSKTWRKSKNDLEQKRVEELTKEIDLFDTNAESHTLDESKIEYQGIYIRN</sequence>
<dbReference type="Proteomes" id="UP000235145">
    <property type="component" value="Unassembled WGS sequence"/>
</dbReference>
<reference evidence="1 2" key="1">
    <citation type="journal article" date="2017" name="Nat. Commun.">
        <title>Genome assembly with in vitro proximity ligation data and whole-genome triplication in lettuce.</title>
        <authorList>
            <person name="Reyes-Chin-Wo S."/>
            <person name="Wang Z."/>
            <person name="Yang X."/>
            <person name="Kozik A."/>
            <person name="Arikit S."/>
            <person name="Song C."/>
            <person name="Xia L."/>
            <person name="Froenicke L."/>
            <person name="Lavelle D.O."/>
            <person name="Truco M.J."/>
            <person name="Xia R."/>
            <person name="Zhu S."/>
            <person name="Xu C."/>
            <person name="Xu H."/>
            <person name="Xu X."/>
            <person name="Cox K."/>
            <person name="Korf I."/>
            <person name="Meyers B.C."/>
            <person name="Michelmore R.W."/>
        </authorList>
    </citation>
    <scope>NUCLEOTIDE SEQUENCE [LARGE SCALE GENOMIC DNA]</scope>
    <source>
        <strain evidence="2">cv. Salinas</strain>
        <tissue evidence="1">Seedlings</tissue>
    </source>
</reference>
<dbReference type="SUPFAM" id="SSF56219">
    <property type="entry name" value="DNase I-like"/>
    <property type="match status" value="1"/>
</dbReference>
<organism evidence="1 2">
    <name type="scientific">Lactuca sativa</name>
    <name type="common">Garden lettuce</name>
    <dbReference type="NCBI Taxonomy" id="4236"/>
    <lineage>
        <taxon>Eukaryota</taxon>
        <taxon>Viridiplantae</taxon>
        <taxon>Streptophyta</taxon>
        <taxon>Embryophyta</taxon>
        <taxon>Tracheophyta</taxon>
        <taxon>Spermatophyta</taxon>
        <taxon>Magnoliopsida</taxon>
        <taxon>eudicotyledons</taxon>
        <taxon>Gunneridae</taxon>
        <taxon>Pentapetalae</taxon>
        <taxon>asterids</taxon>
        <taxon>campanulids</taxon>
        <taxon>Asterales</taxon>
        <taxon>Asteraceae</taxon>
        <taxon>Cichorioideae</taxon>
        <taxon>Cichorieae</taxon>
        <taxon>Lactucinae</taxon>
        <taxon>Lactuca</taxon>
    </lineage>
</organism>
<dbReference type="EMBL" id="NBSK02000006">
    <property type="protein sequence ID" value="KAJ0202347.1"/>
    <property type="molecule type" value="Genomic_DNA"/>
</dbReference>
<proteinExistence type="predicted"/>
<gene>
    <name evidence="1" type="ORF">LSAT_V11C600329500</name>
</gene>